<keyword evidence="2" id="KW-1185">Reference proteome</keyword>
<dbReference type="PANTHER" id="PTHR20883:SF49">
    <property type="entry name" value="PHYTANOYL-COA DIOXYGENASE"/>
    <property type="match status" value="1"/>
</dbReference>
<reference evidence="1 2" key="1">
    <citation type="submission" date="2018-03" db="EMBL/GenBank/DDBJ databases">
        <title>Genomic Encyclopedia of Archaeal and Bacterial Type Strains, Phase II (KMG-II): from individual species to whole genera.</title>
        <authorList>
            <person name="Goeker M."/>
        </authorList>
    </citation>
    <scope>NUCLEOTIDE SEQUENCE [LARGE SCALE GENOMIC DNA]</scope>
    <source>
        <strain evidence="1 2">DSM 45312</strain>
    </source>
</reference>
<evidence type="ECO:0000313" key="1">
    <source>
        <dbReference type="EMBL" id="PSK88745.1"/>
    </source>
</evidence>
<dbReference type="InterPro" id="IPR008775">
    <property type="entry name" value="Phytyl_CoA_dOase-like"/>
</dbReference>
<keyword evidence="1" id="KW-0223">Dioxygenase</keyword>
<dbReference type="PANTHER" id="PTHR20883">
    <property type="entry name" value="PHYTANOYL-COA DIOXYGENASE DOMAIN CONTAINING 1"/>
    <property type="match status" value="1"/>
</dbReference>
<comment type="caution">
    <text evidence="1">The sequence shown here is derived from an EMBL/GenBank/DDBJ whole genome shotgun (WGS) entry which is preliminary data.</text>
</comment>
<dbReference type="Gene3D" id="2.60.120.620">
    <property type="entry name" value="q2cbj1_9rhob like domain"/>
    <property type="match status" value="1"/>
</dbReference>
<protein>
    <submittedName>
        <fullName evidence="1">Phytanoyl-CoA dioxygenase PhyH</fullName>
    </submittedName>
</protein>
<dbReference type="EMBL" id="PYGA01000029">
    <property type="protein sequence ID" value="PSK88745.1"/>
    <property type="molecule type" value="Genomic_DNA"/>
</dbReference>
<dbReference type="AlphaFoldDB" id="A0A2P8CUU7"/>
<keyword evidence="1" id="KW-0560">Oxidoreductase</keyword>
<gene>
    <name evidence="1" type="ORF">CLV63_12931</name>
</gene>
<dbReference type="Pfam" id="PF05721">
    <property type="entry name" value="PhyH"/>
    <property type="match status" value="1"/>
</dbReference>
<dbReference type="SUPFAM" id="SSF51197">
    <property type="entry name" value="Clavaminate synthase-like"/>
    <property type="match status" value="1"/>
</dbReference>
<proteinExistence type="predicted"/>
<name>A0A2P8CUU7_9ACTN</name>
<dbReference type="GO" id="GO:0005506">
    <property type="term" value="F:iron ion binding"/>
    <property type="evidence" value="ECO:0007669"/>
    <property type="project" value="UniProtKB-ARBA"/>
</dbReference>
<evidence type="ECO:0000313" key="2">
    <source>
        <dbReference type="Proteomes" id="UP000240542"/>
    </source>
</evidence>
<dbReference type="GO" id="GO:0016706">
    <property type="term" value="F:2-oxoglutarate-dependent dioxygenase activity"/>
    <property type="evidence" value="ECO:0007669"/>
    <property type="project" value="UniProtKB-ARBA"/>
</dbReference>
<accession>A0A2P8CUU7</accession>
<dbReference type="Proteomes" id="UP000240542">
    <property type="component" value="Unassembled WGS sequence"/>
</dbReference>
<sequence>MHPQAAERRTAPSAVWREPGPRRIVGPMAIHSLADDRPVDPADITHFAEHGFVKLPGALSPAAVAACEPEITGTVIELNTQHLPLAERDTYGKAFLQVENLWRHSESVAALVHSRRLARIAAELLGVDGVRLYHDQALYKESGGGITPWHADQQYWPLGSDRAVTAWIPLQETPDDMGPLAFAAGSHRHDLGRDLPISDESERAVQAALAEQGFPVVADPYALGEVSFHLGWTFHHAAANDSGTARRVMTVIYIDADMRVAEPRNDFQRADLAAWLPGTRPGEVPDTPLNPVLYRAER</sequence>
<organism evidence="1 2">
    <name type="scientific">Murinocardiopsis flavida</name>
    <dbReference type="NCBI Taxonomy" id="645275"/>
    <lineage>
        <taxon>Bacteria</taxon>
        <taxon>Bacillati</taxon>
        <taxon>Actinomycetota</taxon>
        <taxon>Actinomycetes</taxon>
        <taxon>Streptosporangiales</taxon>
        <taxon>Nocardiopsidaceae</taxon>
        <taxon>Murinocardiopsis</taxon>
    </lineage>
</organism>